<feature type="non-terminal residue" evidence="1">
    <location>
        <position position="1"/>
    </location>
</feature>
<organism evidence="1">
    <name type="scientific">uncultured Cytophagales bacterium</name>
    <dbReference type="NCBI Taxonomy" id="158755"/>
    <lineage>
        <taxon>Bacteria</taxon>
        <taxon>Pseudomonadati</taxon>
        <taxon>Bacteroidota</taxon>
        <taxon>Sphingobacteriia</taxon>
        <taxon>Sphingobacteriales</taxon>
        <taxon>environmental samples</taxon>
    </lineage>
</organism>
<gene>
    <name evidence="1" type="ORF">AVDCRST_MAG56-2203</name>
</gene>
<dbReference type="EMBL" id="CADCTQ010000197">
    <property type="protein sequence ID" value="CAA9255765.1"/>
    <property type="molecule type" value="Genomic_DNA"/>
</dbReference>
<dbReference type="AlphaFoldDB" id="A0A6J4INN9"/>
<reference evidence="1" key="1">
    <citation type="submission" date="2020-02" db="EMBL/GenBank/DDBJ databases">
        <authorList>
            <person name="Meier V. D."/>
        </authorList>
    </citation>
    <scope>NUCLEOTIDE SEQUENCE</scope>
    <source>
        <strain evidence="1">AVDCRST_MAG56</strain>
    </source>
</reference>
<sequence length="41" mass="4408">GWRSSGFFVQPGAAGMQECGMVLHADVQGDVGWLPARFRSV</sequence>
<protein>
    <submittedName>
        <fullName evidence="1">Uncharacterized protein</fullName>
    </submittedName>
</protein>
<evidence type="ECO:0000313" key="1">
    <source>
        <dbReference type="EMBL" id="CAA9255765.1"/>
    </source>
</evidence>
<accession>A0A6J4INN9</accession>
<feature type="non-terminal residue" evidence="1">
    <location>
        <position position="41"/>
    </location>
</feature>
<proteinExistence type="predicted"/>
<name>A0A6J4INN9_9SPHI</name>